<dbReference type="AlphaFoldDB" id="A0A541B0H0"/>
<keyword evidence="3" id="KW-1185">Reference proteome</keyword>
<sequence>MPGDEPRALRPQIRAVATAAVTAAVVGALARRWSAPRPGGGPRPALLTPTPTASVPAPPRVEALPDAEEVQVAYLGVRRQLWSGLLTIPFVGFWIAALVVWVATPPGEIADADSTRGIVLEWRSGVSGMISPADSLTLAVALLAVIATVNIAVSFPAPRSSVIDQVATMFWSNSLRVFTFCAAAVAVALALVNWASTPHARSSVGVLVGVSVIAAGCVVLSATIGIGSENAAQRRRSLSQIEGRLEQVRARLERTLGFDSTAAHVVAEPVRWWAPLRYVGHVLAAAVGAAVITVVISVAVTSVVGEGEGWASLVLASVIWMVLVTSVVWYFGYLRWTGYHRREQWSLRVSPWIFRALWLGLALMLALVAGDGTDPSSFDVGVVLTALSPAIPIALFALARPDRHLPVLGWAARPVWGAVVRSLESRRAELTERRREKLQGMRPD</sequence>
<feature type="transmembrane region" description="Helical" evidence="1">
    <location>
        <begin position="177"/>
        <end position="196"/>
    </location>
</feature>
<reference evidence="2 3" key="1">
    <citation type="submission" date="2019-06" db="EMBL/GenBank/DDBJ databases">
        <title>Rhodococcus spaelei sp. nov., isolated from a cave.</title>
        <authorList>
            <person name="Lee S.D."/>
        </authorList>
    </citation>
    <scope>NUCLEOTIDE SEQUENCE [LARGE SCALE GENOMIC DNA]</scope>
    <source>
        <strain evidence="2 3">C9-5</strain>
    </source>
</reference>
<dbReference type="Proteomes" id="UP000316256">
    <property type="component" value="Unassembled WGS sequence"/>
</dbReference>
<evidence type="ECO:0000313" key="3">
    <source>
        <dbReference type="Proteomes" id="UP000316256"/>
    </source>
</evidence>
<accession>A0A541B0H0</accession>
<dbReference type="EMBL" id="VIGH01000010">
    <property type="protein sequence ID" value="TQF65819.1"/>
    <property type="molecule type" value="Genomic_DNA"/>
</dbReference>
<feature type="transmembrane region" description="Helical" evidence="1">
    <location>
        <begin position="381"/>
        <end position="399"/>
    </location>
</feature>
<name>A0A541B0H0_9NOCA</name>
<feature type="transmembrane region" description="Helical" evidence="1">
    <location>
        <begin position="202"/>
        <end position="226"/>
    </location>
</feature>
<feature type="transmembrane region" description="Helical" evidence="1">
    <location>
        <begin position="352"/>
        <end position="369"/>
    </location>
</feature>
<feature type="transmembrane region" description="Helical" evidence="1">
    <location>
        <begin position="310"/>
        <end position="331"/>
    </location>
</feature>
<keyword evidence="1" id="KW-0472">Membrane</keyword>
<protein>
    <submittedName>
        <fullName evidence="2">Uncharacterized protein</fullName>
    </submittedName>
</protein>
<keyword evidence="1" id="KW-0812">Transmembrane</keyword>
<proteinExistence type="predicted"/>
<gene>
    <name evidence="2" type="ORF">FK531_20565</name>
</gene>
<feature type="transmembrane region" description="Helical" evidence="1">
    <location>
        <begin position="81"/>
        <end position="103"/>
    </location>
</feature>
<evidence type="ECO:0000313" key="2">
    <source>
        <dbReference type="EMBL" id="TQF65819.1"/>
    </source>
</evidence>
<organism evidence="2 3">
    <name type="scientific">Rhodococcus spelaei</name>
    <dbReference type="NCBI Taxonomy" id="2546320"/>
    <lineage>
        <taxon>Bacteria</taxon>
        <taxon>Bacillati</taxon>
        <taxon>Actinomycetota</taxon>
        <taxon>Actinomycetes</taxon>
        <taxon>Mycobacteriales</taxon>
        <taxon>Nocardiaceae</taxon>
        <taxon>Rhodococcus</taxon>
    </lineage>
</organism>
<dbReference type="RefSeq" id="WP_142102782.1">
    <property type="nucleotide sequence ID" value="NZ_VIGH01000010.1"/>
</dbReference>
<feature type="transmembrane region" description="Helical" evidence="1">
    <location>
        <begin position="278"/>
        <end position="304"/>
    </location>
</feature>
<evidence type="ECO:0000256" key="1">
    <source>
        <dbReference type="SAM" id="Phobius"/>
    </source>
</evidence>
<keyword evidence="1" id="KW-1133">Transmembrane helix</keyword>
<feature type="transmembrane region" description="Helical" evidence="1">
    <location>
        <begin position="136"/>
        <end position="157"/>
    </location>
</feature>
<comment type="caution">
    <text evidence="2">The sequence shown here is derived from an EMBL/GenBank/DDBJ whole genome shotgun (WGS) entry which is preliminary data.</text>
</comment>